<evidence type="ECO:0000256" key="6">
    <source>
        <dbReference type="PROSITE-ProRule" id="PRU00169"/>
    </source>
</evidence>
<name>A0A0S6VTK5_9BACT</name>
<dbReference type="PROSITE" id="PS50110">
    <property type="entry name" value="RESPONSE_REGULATORY"/>
    <property type="match status" value="1"/>
</dbReference>
<evidence type="ECO:0000259" key="11">
    <source>
        <dbReference type="PROSITE" id="PS50113"/>
    </source>
</evidence>
<reference evidence="12" key="1">
    <citation type="journal article" date="2015" name="PeerJ">
        <title>First genomic representation of candidate bacterial phylum KSB3 points to enhanced environmental sensing as a trigger of wastewater bulking.</title>
        <authorList>
            <person name="Sekiguchi Y."/>
            <person name="Ohashi A."/>
            <person name="Parks D.H."/>
            <person name="Yamauchi T."/>
            <person name="Tyson G.W."/>
            <person name="Hugenholtz P."/>
        </authorList>
    </citation>
    <scope>NUCLEOTIDE SEQUENCE [LARGE SCALE GENOMIC DNA]</scope>
</reference>
<dbReference type="PROSITE" id="PS50112">
    <property type="entry name" value="PAS"/>
    <property type="match status" value="2"/>
</dbReference>
<dbReference type="HOGENOM" id="CLU_000445_114_72_0"/>
<accession>A0A0S6VTK5</accession>
<dbReference type="InterPro" id="IPR003594">
    <property type="entry name" value="HATPase_dom"/>
</dbReference>
<dbReference type="GO" id="GO:0005886">
    <property type="term" value="C:plasma membrane"/>
    <property type="evidence" value="ECO:0007669"/>
    <property type="project" value="TreeGrafter"/>
</dbReference>
<feature type="modified residue" description="4-aspartylphosphate" evidence="6">
    <location>
        <position position="58"/>
    </location>
</feature>
<dbReference type="PANTHER" id="PTHR43047:SF72">
    <property type="entry name" value="OSMOSENSING HISTIDINE PROTEIN KINASE SLN1"/>
    <property type="match status" value="1"/>
</dbReference>
<evidence type="ECO:0000259" key="9">
    <source>
        <dbReference type="PROSITE" id="PS50110"/>
    </source>
</evidence>
<dbReference type="SUPFAM" id="SSF52172">
    <property type="entry name" value="CheY-like"/>
    <property type="match status" value="1"/>
</dbReference>
<dbReference type="InterPro" id="IPR000014">
    <property type="entry name" value="PAS"/>
</dbReference>
<dbReference type="FunFam" id="3.30.565.10:FF:000006">
    <property type="entry name" value="Sensor histidine kinase WalK"/>
    <property type="match status" value="1"/>
</dbReference>
<feature type="coiled-coil region" evidence="7">
    <location>
        <begin position="134"/>
        <end position="196"/>
    </location>
</feature>
<dbReference type="GO" id="GO:0006355">
    <property type="term" value="P:regulation of DNA-templated transcription"/>
    <property type="evidence" value="ECO:0007669"/>
    <property type="project" value="InterPro"/>
</dbReference>
<dbReference type="Pfam" id="PF00512">
    <property type="entry name" value="HisKA"/>
    <property type="match status" value="1"/>
</dbReference>
<organism evidence="12">
    <name type="scientific">Candidatus Moduliflexus flocculans</name>
    <dbReference type="NCBI Taxonomy" id="1499966"/>
    <lineage>
        <taxon>Bacteria</taxon>
        <taxon>Candidatus Moduliflexota</taxon>
        <taxon>Candidatus Moduliflexia</taxon>
        <taxon>Candidatus Moduliflexales</taxon>
        <taxon>Candidatus Moduliflexaceae</taxon>
    </lineage>
</organism>
<keyword evidence="3 6" id="KW-0597">Phosphoprotein</keyword>
<dbReference type="InterPro" id="IPR001789">
    <property type="entry name" value="Sig_transdc_resp-reg_receiver"/>
</dbReference>
<dbReference type="InterPro" id="IPR004358">
    <property type="entry name" value="Sig_transdc_His_kin-like_C"/>
</dbReference>
<dbReference type="InterPro" id="IPR000700">
    <property type="entry name" value="PAS-assoc_C"/>
</dbReference>
<dbReference type="GO" id="GO:0000155">
    <property type="term" value="F:phosphorelay sensor kinase activity"/>
    <property type="evidence" value="ECO:0007669"/>
    <property type="project" value="InterPro"/>
</dbReference>
<dbReference type="InterPro" id="IPR003661">
    <property type="entry name" value="HisK_dim/P_dom"/>
</dbReference>
<dbReference type="InterPro" id="IPR005467">
    <property type="entry name" value="His_kinase_dom"/>
</dbReference>
<dbReference type="InterPro" id="IPR013767">
    <property type="entry name" value="PAS_fold"/>
</dbReference>
<feature type="domain" description="PAS" evidence="10">
    <location>
        <begin position="186"/>
        <end position="244"/>
    </location>
</feature>
<comment type="catalytic activity">
    <reaction evidence="1">
        <text>ATP + protein L-histidine = ADP + protein N-phospho-L-histidine.</text>
        <dbReference type="EC" id="2.7.13.3"/>
    </reaction>
</comment>
<dbReference type="InterPro" id="IPR036890">
    <property type="entry name" value="HATPase_C_sf"/>
</dbReference>
<evidence type="ECO:0000256" key="2">
    <source>
        <dbReference type="ARBA" id="ARBA00012438"/>
    </source>
</evidence>
<dbReference type="SMART" id="SM00086">
    <property type="entry name" value="PAC"/>
    <property type="match status" value="1"/>
</dbReference>
<feature type="domain" description="Response regulatory" evidence="9">
    <location>
        <begin position="9"/>
        <end position="125"/>
    </location>
</feature>
<feature type="domain" description="Histidine kinase" evidence="8">
    <location>
        <begin position="461"/>
        <end position="678"/>
    </location>
</feature>
<keyword evidence="7" id="KW-0175">Coiled coil</keyword>
<dbReference type="NCBIfam" id="TIGR00229">
    <property type="entry name" value="sensory_box"/>
    <property type="match status" value="2"/>
</dbReference>
<evidence type="ECO:0000259" key="8">
    <source>
        <dbReference type="PROSITE" id="PS50109"/>
    </source>
</evidence>
<dbReference type="SUPFAM" id="SSF47384">
    <property type="entry name" value="Homodimeric domain of signal transducing histidine kinase"/>
    <property type="match status" value="1"/>
</dbReference>
<dbReference type="CDD" id="cd19920">
    <property type="entry name" value="REC_PA4781-like"/>
    <property type="match status" value="1"/>
</dbReference>
<dbReference type="Gene3D" id="3.30.565.10">
    <property type="entry name" value="Histidine kinase-like ATPase, C-terminal domain"/>
    <property type="match status" value="1"/>
</dbReference>
<dbReference type="Gene3D" id="1.10.287.130">
    <property type="match status" value="1"/>
</dbReference>
<dbReference type="Proteomes" id="UP000030700">
    <property type="component" value="Unassembled WGS sequence"/>
</dbReference>
<dbReference type="GO" id="GO:0009927">
    <property type="term" value="F:histidine phosphotransfer kinase activity"/>
    <property type="evidence" value="ECO:0007669"/>
    <property type="project" value="TreeGrafter"/>
</dbReference>
<feature type="coiled-coil region" evidence="7">
    <location>
        <begin position="427"/>
        <end position="454"/>
    </location>
</feature>
<dbReference type="SMART" id="SM00448">
    <property type="entry name" value="REC"/>
    <property type="match status" value="1"/>
</dbReference>
<dbReference type="InterPro" id="IPR035965">
    <property type="entry name" value="PAS-like_dom_sf"/>
</dbReference>
<dbReference type="STRING" id="1499966.U14_00257"/>
<dbReference type="Pfam" id="PF00072">
    <property type="entry name" value="Response_reg"/>
    <property type="match status" value="1"/>
</dbReference>
<feature type="domain" description="PAC" evidence="11">
    <location>
        <begin position="258"/>
        <end position="310"/>
    </location>
</feature>
<dbReference type="EC" id="2.7.13.3" evidence="2"/>
<dbReference type="SUPFAM" id="SSF55874">
    <property type="entry name" value="ATPase domain of HSP90 chaperone/DNA topoisomerase II/histidine kinase"/>
    <property type="match status" value="1"/>
</dbReference>
<dbReference type="Pfam" id="PF00989">
    <property type="entry name" value="PAS"/>
    <property type="match status" value="1"/>
</dbReference>
<dbReference type="Gene3D" id="3.30.450.20">
    <property type="entry name" value="PAS domain"/>
    <property type="match status" value="2"/>
</dbReference>
<keyword evidence="4" id="KW-0808">Transferase</keyword>
<evidence type="ECO:0000256" key="7">
    <source>
        <dbReference type="SAM" id="Coils"/>
    </source>
</evidence>
<sequence>MSTSDGINEIVIVDDSPADLAVLQRILSRAGYGVRTCRNGGVALRSIQRKPPALILFDAKMPDMDGYEVCRRLQADEQTHDIPVIFISVLGDEQAKLAGFQAGGADYVNKPFSEAEVLARVNAYMKLRQTQCALTRQNVELATVREQLEELVATRTMELAAANAHLVAEIADHQQAEEMLRENERMLSQLKKAIETTGIGITITDTTGKIIYTNPADAQMHGYTINELIGQPAHIFTAPEYRHPFRQTNNDELIFQDWRRERPNMRRDGSLFPAKLTSNPIYDTHKLLIGTVTVCEDISEQKQMEQALRESEERLHNIVQNMPILCDAFDQHGVALFWNKECERVTGYTAEEIVNNPNALELLAPDPEYRAQVIAQLNALGHQYRDWELEIRRKDGEKRVIAWSNISRDCPLPGWWSWGVGVDVTTRKQAEEELQRAKDDLEAANAQLQELNAGKDKFFSIIAHDLKNPLNAFLSFADLLDRLDDYDKEKRKALFAQFRSTAEHLFALLDNLLTWARSQQGRIPYAPRPFPLTTLVAQVFDLVRPNADAKQIHLNNTIPRGLTVFADLDLLETVVRNLLTNAIKFTPLGGSVTIAAHENEATIEISVSDTGIGIAPDKAAMLFHIGAKTKQTGTAGEKGSGLGLILCKEFITRHGGTIGCESVVGQGSVFRFTLPKSRT</sequence>
<evidence type="ECO:0000313" key="12">
    <source>
        <dbReference type="EMBL" id="GAK49039.1"/>
    </source>
</evidence>
<dbReference type="Pfam" id="PF02518">
    <property type="entry name" value="HATPase_c"/>
    <property type="match status" value="1"/>
</dbReference>
<dbReference type="PROSITE" id="PS50113">
    <property type="entry name" value="PAC"/>
    <property type="match status" value="2"/>
</dbReference>
<dbReference type="SMART" id="SM00091">
    <property type="entry name" value="PAS"/>
    <property type="match status" value="2"/>
</dbReference>
<protein>
    <recommendedName>
        <fullName evidence="2">histidine kinase</fullName>
        <ecNumber evidence="2">2.7.13.3</ecNumber>
    </recommendedName>
</protein>
<evidence type="ECO:0000313" key="13">
    <source>
        <dbReference type="Proteomes" id="UP000030700"/>
    </source>
</evidence>
<dbReference type="SMART" id="SM00388">
    <property type="entry name" value="HisKA"/>
    <property type="match status" value="1"/>
</dbReference>
<dbReference type="CDD" id="cd00082">
    <property type="entry name" value="HisKA"/>
    <property type="match status" value="1"/>
</dbReference>
<dbReference type="InterPro" id="IPR036097">
    <property type="entry name" value="HisK_dim/P_sf"/>
</dbReference>
<dbReference type="PRINTS" id="PR00344">
    <property type="entry name" value="BCTRLSENSOR"/>
</dbReference>
<dbReference type="InterPro" id="IPR001610">
    <property type="entry name" value="PAC"/>
</dbReference>
<dbReference type="PROSITE" id="PS50109">
    <property type="entry name" value="HIS_KIN"/>
    <property type="match status" value="1"/>
</dbReference>
<dbReference type="AlphaFoldDB" id="A0A0S6VTK5"/>
<keyword evidence="5 12" id="KW-0418">Kinase</keyword>
<keyword evidence="13" id="KW-1185">Reference proteome</keyword>
<gene>
    <name evidence="12" type="ORF">U14_00257</name>
</gene>
<evidence type="ECO:0000256" key="1">
    <source>
        <dbReference type="ARBA" id="ARBA00000085"/>
    </source>
</evidence>
<evidence type="ECO:0000256" key="3">
    <source>
        <dbReference type="ARBA" id="ARBA00022553"/>
    </source>
</evidence>
<dbReference type="EMBL" id="DF820455">
    <property type="protein sequence ID" value="GAK49039.1"/>
    <property type="molecule type" value="Genomic_DNA"/>
</dbReference>
<feature type="domain" description="PAC" evidence="11">
    <location>
        <begin position="385"/>
        <end position="436"/>
    </location>
</feature>
<dbReference type="Gene3D" id="3.40.50.2300">
    <property type="match status" value="1"/>
</dbReference>
<evidence type="ECO:0000256" key="4">
    <source>
        <dbReference type="ARBA" id="ARBA00022679"/>
    </source>
</evidence>
<feature type="domain" description="PAS" evidence="10">
    <location>
        <begin position="311"/>
        <end position="366"/>
    </location>
</feature>
<dbReference type="SUPFAM" id="SSF55785">
    <property type="entry name" value="PYP-like sensor domain (PAS domain)"/>
    <property type="match status" value="2"/>
</dbReference>
<evidence type="ECO:0000259" key="10">
    <source>
        <dbReference type="PROSITE" id="PS50112"/>
    </source>
</evidence>
<dbReference type="CDD" id="cd00130">
    <property type="entry name" value="PAS"/>
    <property type="match status" value="2"/>
</dbReference>
<dbReference type="InterPro" id="IPR011006">
    <property type="entry name" value="CheY-like_superfamily"/>
</dbReference>
<evidence type="ECO:0000256" key="5">
    <source>
        <dbReference type="ARBA" id="ARBA00022777"/>
    </source>
</evidence>
<proteinExistence type="predicted"/>
<dbReference type="Pfam" id="PF13426">
    <property type="entry name" value="PAS_9"/>
    <property type="match status" value="1"/>
</dbReference>
<dbReference type="PANTHER" id="PTHR43047">
    <property type="entry name" value="TWO-COMPONENT HISTIDINE PROTEIN KINASE"/>
    <property type="match status" value="1"/>
</dbReference>
<dbReference type="SMART" id="SM00387">
    <property type="entry name" value="HATPase_c"/>
    <property type="match status" value="1"/>
</dbReference>